<dbReference type="KEGG" id="syw:SYNW0433"/>
<dbReference type="Proteomes" id="UP000001422">
    <property type="component" value="Chromosome"/>
</dbReference>
<evidence type="ECO:0000313" key="1">
    <source>
        <dbReference type="EMBL" id="CAE06948.1"/>
    </source>
</evidence>
<evidence type="ECO:0000313" key="2">
    <source>
        <dbReference type="Proteomes" id="UP000001422"/>
    </source>
</evidence>
<protein>
    <submittedName>
        <fullName evidence="1">Uncharacterized protein</fullName>
    </submittedName>
</protein>
<dbReference type="EMBL" id="BX569690">
    <property type="protein sequence ID" value="CAE06948.1"/>
    <property type="molecule type" value="Genomic_DNA"/>
</dbReference>
<organism evidence="1 2">
    <name type="scientific">Parasynechococcus marenigrum (strain WH8102)</name>
    <dbReference type="NCBI Taxonomy" id="84588"/>
    <lineage>
        <taxon>Bacteria</taxon>
        <taxon>Bacillati</taxon>
        <taxon>Cyanobacteriota</taxon>
        <taxon>Cyanophyceae</taxon>
        <taxon>Synechococcales</taxon>
        <taxon>Prochlorococcaceae</taxon>
        <taxon>Parasynechococcus</taxon>
        <taxon>Parasynechococcus marenigrum</taxon>
    </lineage>
</organism>
<gene>
    <name evidence="1" type="ordered locus">SYNW0433</name>
</gene>
<accession>Q7U926</accession>
<dbReference type="STRING" id="84588.SYNW0433"/>
<keyword evidence="2" id="KW-1185">Reference proteome</keyword>
<dbReference type="AlphaFoldDB" id="Q7U926"/>
<proteinExistence type="predicted"/>
<dbReference type="HOGENOM" id="CLU_700059_0_0_3"/>
<sequence>MRVTRKISNKLFLIYIHSNFLTPGSINVSPLYQPLLNQLRDDGYTFFYWYRQTSLLNKNSARYSPWSAAIHDVAVTLDAYANKIFNSILPISFHFSFFERFLWFAILLFLRPSFVVGIEPSQELCYIARLLNISCIDVEHGLRSPDTYYYRSSYRYTSSGYPRFLLYTNIADSRLLEGLLPSYSLTLSAPCMEFLYEYNNITTRVQEKSKSNSLSILFLSQYLKRGSELAHPLPKEMLLSLKSIDIPVILKIRLHPKLIVNQETVQKLEHSFNKQINFCCANVTAEFSCAKRSSIFEDLLDSSGLITLASSGYRYAQLLSIPIMIYSELLNDFDNCDHDNGLYGFTDNPTLDEWKGFITACATFMPININQLRNIKEIHEKRLTSLISTLREAA</sequence>
<name>Q7U926_PARMW</name>
<reference evidence="1 2" key="1">
    <citation type="journal article" date="2003" name="Nature">
        <title>The genome of a motile marine Synechococcus.</title>
        <authorList>
            <person name="Palenik B."/>
            <person name="Brahamsha B."/>
            <person name="Larimer F."/>
            <person name="Land M."/>
            <person name="Hauser L."/>
            <person name="Chain P."/>
            <person name="Lamerdin J."/>
            <person name="Regala W."/>
            <person name="Allen E.A."/>
            <person name="McCarren J."/>
            <person name="Paulsen I."/>
            <person name="Dufresne A."/>
            <person name="Partensky F."/>
            <person name="Webb E."/>
            <person name="Waterbury J."/>
        </authorList>
    </citation>
    <scope>NUCLEOTIDE SEQUENCE [LARGE SCALE GENOMIC DNA]</scope>
    <source>
        <strain evidence="1 2">WH8102</strain>
    </source>
</reference>